<evidence type="ECO:0000313" key="2">
    <source>
        <dbReference type="EMBL" id="EIW82021.1"/>
    </source>
</evidence>
<dbReference type="GeneID" id="19209034"/>
<evidence type="ECO:0000256" key="1">
    <source>
        <dbReference type="SAM" id="MobiDB-lite"/>
    </source>
</evidence>
<keyword evidence="3" id="KW-1185">Reference proteome</keyword>
<name>A0A5M3MTZ1_CONPW</name>
<gene>
    <name evidence="2" type="ORF">CONPUDRAFT_72356</name>
</gene>
<proteinExistence type="predicted"/>
<protein>
    <submittedName>
        <fullName evidence="2">Uncharacterized protein</fullName>
    </submittedName>
</protein>
<accession>A0A5M3MTZ1</accession>
<dbReference type="AlphaFoldDB" id="A0A5M3MTZ1"/>
<sequence length="118" mass="13008">MDHIAEQEPAEQQVAELQALMSQLVKDKQVEESRQLTGEALALVKRLEERVASLTEKIEKKRGGGYSSGQAGVVHFHNVLELVNKTLSSAAKEKKEEEGKKNNNGDGKLSRSTEVSLH</sequence>
<dbReference type="RefSeq" id="XP_007767497.1">
    <property type="nucleotide sequence ID" value="XM_007769307.1"/>
</dbReference>
<dbReference type="EMBL" id="JH711577">
    <property type="protein sequence ID" value="EIW82021.1"/>
    <property type="molecule type" value="Genomic_DNA"/>
</dbReference>
<evidence type="ECO:0000313" key="3">
    <source>
        <dbReference type="Proteomes" id="UP000053558"/>
    </source>
</evidence>
<feature type="compositionally biased region" description="Basic and acidic residues" evidence="1">
    <location>
        <begin position="91"/>
        <end position="118"/>
    </location>
</feature>
<dbReference type="Proteomes" id="UP000053558">
    <property type="component" value="Unassembled WGS sequence"/>
</dbReference>
<dbReference type="KEGG" id="cput:CONPUDRAFT_72356"/>
<organism evidence="2 3">
    <name type="scientific">Coniophora puteana (strain RWD-64-598)</name>
    <name type="common">Brown rot fungus</name>
    <dbReference type="NCBI Taxonomy" id="741705"/>
    <lineage>
        <taxon>Eukaryota</taxon>
        <taxon>Fungi</taxon>
        <taxon>Dikarya</taxon>
        <taxon>Basidiomycota</taxon>
        <taxon>Agaricomycotina</taxon>
        <taxon>Agaricomycetes</taxon>
        <taxon>Agaricomycetidae</taxon>
        <taxon>Boletales</taxon>
        <taxon>Coniophorineae</taxon>
        <taxon>Coniophoraceae</taxon>
        <taxon>Coniophora</taxon>
    </lineage>
</organism>
<feature type="region of interest" description="Disordered" evidence="1">
    <location>
        <begin position="90"/>
        <end position="118"/>
    </location>
</feature>
<comment type="caution">
    <text evidence="2">The sequence shown here is derived from an EMBL/GenBank/DDBJ whole genome shotgun (WGS) entry which is preliminary data.</text>
</comment>
<reference evidence="3" key="1">
    <citation type="journal article" date="2012" name="Science">
        <title>The Paleozoic origin of enzymatic lignin decomposition reconstructed from 31 fungal genomes.</title>
        <authorList>
            <person name="Floudas D."/>
            <person name="Binder M."/>
            <person name="Riley R."/>
            <person name="Barry K."/>
            <person name="Blanchette R.A."/>
            <person name="Henrissat B."/>
            <person name="Martinez A.T."/>
            <person name="Otillar R."/>
            <person name="Spatafora J.W."/>
            <person name="Yadav J.S."/>
            <person name="Aerts A."/>
            <person name="Benoit I."/>
            <person name="Boyd A."/>
            <person name="Carlson A."/>
            <person name="Copeland A."/>
            <person name="Coutinho P.M."/>
            <person name="de Vries R.P."/>
            <person name="Ferreira P."/>
            <person name="Findley K."/>
            <person name="Foster B."/>
            <person name="Gaskell J."/>
            <person name="Glotzer D."/>
            <person name="Gorecki P."/>
            <person name="Heitman J."/>
            <person name="Hesse C."/>
            <person name="Hori C."/>
            <person name="Igarashi K."/>
            <person name="Jurgens J.A."/>
            <person name="Kallen N."/>
            <person name="Kersten P."/>
            <person name="Kohler A."/>
            <person name="Kuees U."/>
            <person name="Kumar T.K.A."/>
            <person name="Kuo A."/>
            <person name="LaButti K."/>
            <person name="Larrondo L.F."/>
            <person name="Lindquist E."/>
            <person name="Ling A."/>
            <person name="Lombard V."/>
            <person name="Lucas S."/>
            <person name="Lundell T."/>
            <person name="Martin R."/>
            <person name="McLaughlin D.J."/>
            <person name="Morgenstern I."/>
            <person name="Morin E."/>
            <person name="Murat C."/>
            <person name="Nagy L.G."/>
            <person name="Nolan M."/>
            <person name="Ohm R.A."/>
            <person name="Patyshakuliyeva A."/>
            <person name="Rokas A."/>
            <person name="Ruiz-Duenas F.J."/>
            <person name="Sabat G."/>
            <person name="Salamov A."/>
            <person name="Samejima M."/>
            <person name="Schmutz J."/>
            <person name="Slot J.C."/>
            <person name="St John F."/>
            <person name="Stenlid J."/>
            <person name="Sun H."/>
            <person name="Sun S."/>
            <person name="Syed K."/>
            <person name="Tsang A."/>
            <person name="Wiebenga A."/>
            <person name="Young D."/>
            <person name="Pisabarro A."/>
            <person name="Eastwood D.C."/>
            <person name="Martin F."/>
            <person name="Cullen D."/>
            <person name="Grigoriev I.V."/>
            <person name="Hibbett D.S."/>
        </authorList>
    </citation>
    <scope>NUCLEOTIDE SEQUENCE [LARGE SCALE GENOMIC DNA]</scope>
    <source>
        <strain evidence="3">RWD-64-598 SS2</strain>
    </source>
</reference>